<accession>A0A6B9VJZ2</accession>
<dbReference type="PANTHER" id="PTHR22799">
    <property type="entry name" value="TETRANECTIN-RELATED"/>
    <property type="match status" value="1"/>
</dbReference>
<dbReference type="InterPro" id="IPR016186">
    <property type="entry name" value="C-type_lectin-like/link_sf"/>
</dbReference>
<sequence>MFRLWLIFFILAYSHYANCNNPPPGETFVRKVEGKTFFIFHRRVNWMTAQIECEKHGLTLASVESRKQAEKLYAELRKIEPADAVIWIGGYNYQNDGLWRWVSNGQLIGYQNWSPGEPNQKTKMENCSTIEMWREGVWNDDECLKEFYYICEFS</sequence>
<feature type="chain" id="PRO_5025382412" evidence="5">
    <location>
        <begin position="20"/>
        <end position="154"/>
    </location>
</feature>
<evidence type="ECO:0000313" key="7">
    <source>
        <dbReference type="EMBL" id="QHO60773.1"/>
    </source>
</evidence>
<proteinExistence type="evidence at transcript level"/>
<comment type="subcellular location">
    <subcellularLocation>
        <location evidence="1">Secreted</location>
    </subcellularLocation>
</comment>
<feature type="domain" description="C-type lectin" evidence="6">
    <location>
        <begin position="32"/>
        <end position="152"/>
    </location>
</feature>
<dbReference type="AlphaFoldDB" id="A0A6B9VJZ2"/>
<evidence type="ECO:0000256" key="5">
    <source>
        <dbReference type="SAM" id="SignalP"/>
    </source>
</evidence>
<dbReference type="CDD" id="cd00037">
    <property type="entry name" value="CLECT"/>
    <property type="match status" value="1"/>
</dbReference>
<keyword evidence="4 7" id="KW-0430">Lectin</keyword>
<dbReference type="GO" id="GO:0030246">
    <property type="term" value="F:carbohydrate binding"/>
    <property type="evidence" value="ECO:0007669"/>
    <property type="project" value="UniProtKB-KW"/>
</dbReference>
<dbReference type="GO" id="GO:0005615">
    <property type="term" value="C:extracellular space"/>
    <property type="evidence" value="ECO:0007669"/>
    <property type="project" value="TreeGrafter"/>
</dbReference>
<dbReference type="InterPro" id="IPR016187">
    <property type="entry name" value="CTDL_fold"/>
</dbReference>
<dbReference type="PROSITE" id="PS50041">
    <property type="entry name" value="C_TYPE_LECTIN_2"/>
    <property type="match status" value="1"/>
</dbReference>
<keyword evidence="2" id="KW-0964">Secreted</keyword>
<evidence type="ECO:0000256" key="4">
    <source>
        <dbReference type="ARBA" id="ARBA00022734"/>
    </source>
</evidence>
<protein>
    <submittedName>
        <fullName evidence="7">Salivary C-type lectin</fullName>
    </submittedName>
</protein>
<reference evidence="7" key="1">
    <citation type="submission" date="2019-10" db="EMBL/GenBank/DDBJ databases">
        <title>Sergentomyia schwetzi: salivary gland transcriptome, proteome and enzymatic activities in two lineages adapted to different blood sources.</title>
        <authorList>
            <person name="Polanska N."/>
            <person name="Ishemgulova A."/>
            <person name="Volfova V."/>
            <person name="Flegontov P."/>
            <person name="Votypka J."/>
            <person name="Yurchenko V."/>
            <person name="Volf P."/>
        </authorList>
    </citation>
    <scope>NUCLEOTIDE SEQUENCE</scope>
    <source>
        <tissue evidence="7">Salivary glands</tissue>
    </source>
</reference>
<dbReference type="SMART" id="SM00034">
    <property type="entry name" value="CLECT"/>
    <property type="match status" value="1"/>
</dbReference>
<dbReference type="GO" id="GO:0008083">
    <property type="term" value="F:growth factor activity"/>
    <property type="evidence" value="ECO:0007669"/>
    <property type="project" value="TreeGrafter"/>
</dbReference>
<name>A0A6B9VJZ2_9DIPT</name>
<evidence type="ECO:0000256" key="3">
    <source>
        <dbReference type="ARBA" id="ARBA00022729"/>
    </source>
</evidence>
<evidence type="ECO:0000256" key="2">
    <source>
        <dbReference type="ARBA" id="ARBA00022525"/>
    </source>
</evidence>
<dbReference type="InterPro" id="IPR001304">
    <property type="entry name" value="C-type_lectin-like"/>
</dbReference>
<dbReference type="Gene3D" id="3.10.100.10">
    <property type="entry name" value="Mannose-Binding Protein A, subunit A"/>
    <property type="match status" value="1"/>
</dbReference>
<dbReference type="Pfam" id="PF00059">
    <property type="entry name" value="Lectin_C"/>
    <property type="match status" value="1"/>
</dbReference>
<dbReference type="SUPFAM" id="SSF56436">
    <property type="entry name" value="C-type lectin-like"/>
    <property type="match status" value="1"/>
</dbReference>
<evidence type="ECO:0000259" key="6">
    <source>
        <dbReference type="PROSITE" id="PS50041"/>
    </source>
</evidence>
<dbReference type="EMBL" id="MN605383">
    <property type="protein sequence ID" value="QHO60773.1"/>
    <property type="molecule type" value="mRNA"/>
</dbReference>
<feature type="signal peptide" evidence="5">
    <location>
        <begin position="1"/>
        <end position="19"/>
    </location>
</feature>
<evidence type="ECO:0000256" key="1">
    <source>
        <dbReference type="ARBA" id="ARBA00004613"/>
    </source>
</evidence>
<keyword evidence="3 5" id="KW-0732">Signal</keyword>
<dbReference type="PANTHER" id="PTHR22799:SF1">
    <property type="entry name" value="C-TYPE LECTIN DOMAIN FAMILY 11 MEMBER A"/>
    <property type="match status" value="1"/>
</dbReference>
<dbReference type="InterPro" id="IPR051663">
    <property type="entry name" value="CLec_Tetranectin-domain"/>
</dbReference>
<organism evidence="7">
    <name type="scientific">Sergentomyia schwetzi</name>
    <dbReference type="NCBI Taxonomy" id="114605"/>
    <lineage>
        <taxon>Eukaryota</taxon>
        <taxon>Metazoa</taxon>
        <taxon>Ecdysozoa</taxon>
        <taxon>Arthropoda</taxon>
        <taxon>Hexapoda</taxon>
        <taxon>Insecta</taxon>
        <taxon>Pterygota</taxon>
        <taxon>Neoptera</taxon>
        <taxon>Endopterygota</taxon>
        <taxon>Diptera</taxon>
        <taxon>Nematocera</taxon>
        <taxon>Psychodoidea</taxon>
        <taxon>Psychodidae</taxon>
        <taxon>Sergentomyia</taxon>
        <taxon>Sergentomyia</taxon>
    </lineage>
</organism>